<dbReference type="InterPro" id="IPR003961">
    <property type="entry name" value="FN3_dom"/>
</dbReference>
<comment type="subcellular location">
    <subcellularLocation>
        <location evidence="1">Cytoplasm</location>
        <location evidence="1">Cytoskeleton</location>
    </subcellularLocation>
</comment>
<feature type="domain" description="Fibronectin type-III" evidence="12">
    <location>
        <begin position="704"/>
        <end position="797"/>
    </location>
</feature>
<dbReference type="AlphaFoldDB" id="A0AAV2TGS9"/>
<dbReference type="Gene3D" id="3.30.40.10">
    <property type="entry name" value="Zinc/RING finger domain, C3HC4 (zinc finger)"/>
    <property type="match status" value="1"/>
</dbReference>
<dbReference type="InterPro" id="IPR003877">
    <property type="entry name" value="SPRY_dom"/>
</dbReference>
<feature type="compositionally biased region" description="Polar residues" evidence="9">
    <location>
        <begin position="685"/>
        <end position="695"/>
    </location>
</feature>
<organism evidence="13 14">
    <name type="scientific">Calicophoron daubneyi</name>
    <name type="common">Rumen fluke</name>
    <name type="synonym">Paramphistomum daubneyi</name>
    <dbReference type="NCBI Taxonomy" id="300641"/>
    <lineage>
        <taxon>Eukaryota</taxon>
        <taxon>Metazoa</taxon>
        <taxon>Spiralia</taxon>
        <taxon>Lophotrochozoa</taxon>
        <taxon>Platyhelminthes</taxon>
        <taxon>Trematoda</taxon>
        <taxon>Digenea</taxon>
        <taxon>Plagiorchiida</taxon>
        <taxon>Pronocephalata</taxon>
        <taxon>Paramphistomoidea</taxon>
        <taxon>Paramphistomidae</taxon>
        <taxon>Calicophoron</taxon>
    </lineage>
</organism>
<dbReference type="PROSITE" id="PS50188">
    <property type="entry name" value="B302_SPRY"/>
    <property type="match status" value="1"/>
</dbReference>
<feature type="domain" description="B30.2/SPRY" evidence="11">
    <location>
        <begin position="779"/>
        <end position="1028"/>
    </location>
</feature>
<evidence type="ECO:0000256" key="4">
    <source>
        <dbReference type="ARBA" id="ARBA00022833"/>
    </source>
</evidence>
<evidence type="ECO:0000256" key="3">
    <source>
        <dbReference type="ARBA" id="ARBA00022771"/>
    </source>
</evidence>
<dbReference type="InterPro" id="IPR001870">
    <property type="entry name" value="B30.2/SPRY"/>
</dbReference>
<evidence type="ECO:0000313" key="14">
    <source>
        <dbReference type="Proteomes" id="UP001497525"/>
    </source>
</evidence>
<dbReference type="SUPFAM" id="SSF57850">
    <property type="entry name" value="RING/U-box"/>
    <property type="match status" value="1"/>
</dbReference>
<dbReference type="InterPro" id="IPR001841">
    <property type="entry name" value="Znf_RING"/>
</dbReference>
<dbReference type="InterPro" id="IPR013320">
    <property type="entry name" value="ConA-like_dom_sf"/>
</dbReference>
<dbReference type="InterPro" id="IPR013083">
    <property type="entry name" value="Znf_RING/FYVE/PHD"/>
</dbReference>
<evidence type="ECO:0000256" key="5">
    <source>
        <dbReference type="ARBA" id="ARBA00023054"/>
    </source>
</evidence>
<evidence type="ECO:0000259" key="10">
    <source>
        <dbReference type="PROSITE" id="PS50089"/>
    </source>
</evidence>
<sequence>MIVTKLKSEINCPVCHQLFQGPLLLPCGHSVCSPCANKLWFPRDSVKWPTKSYSNECRTNAPVAQLANTEDALSEADSGVVVCGAESSASLNNSQCANTTVHSPTLCREPCPVCMTVPKLPSDVSSLNLESNQTANDWWPKNVALENLIIRLSEAHPKDINTDKKLSLQRKKPGLELSSISSAVHYCQLCDVTHTSVTSFCEQCRLWYCTACLAKWHPQIGMLSRHQIRAASHMSSNTPSQQTNTQEPDGVKCLQHPHCVCTLYCVNCAKLVCVHCLKEDSGETEALPSPNGTTKCFAPFLPSPTNGVNYDAGNREYRQQPGYPCDNSTLNALRSGSSHIGHVICSTENHAKKCKIELTRMLQTLSEKAKRGADIVQELKNAESRTKGNIQSMESAVNQEIDQLIRKLEDRRTELLERVRSQMQQRGRQIREQTGQIGARLSATTSLLHYGVELIKEQNAAAFIQVVPSLTQRLTSCQNQFTRELELCQTQPFGEVELRINTTAVAHQIDELYLGEHNAPPTPKIVQSECLVDGNALHIVWLPFPRKASNIPTNHPAGTPLSNRFLHPSSISQQQHQQPPSLPQPEEMGRHPPPLLTDPVKMCNMMSWVQPPTCPSRSNSSAGIQTSCVVDHPPPLPPLTPDFRMNRNVNFPASVSAYMLSDRELADSCGRMPTTPHYSRKSIHPSANSSFDMSTSQSVGTLYPKNAIRVEEQSLISSSFSTAATSSPAEWPDGIRYFLEVDNGRGGHFKVAYQGPEMACRLEGLQFNTAYRLRVRAANRVGYSAYSELVTLRTSRLAKFRMDPTTGPPPPLVSLQLDPSAIIVSAVGEAEDRVLLADVGFSQGIHYWEWQIEAYDGRGQPSFGVALSTVSKDRMLGLDKAGWAMYLNGSRSWFVHAGQHHDRTDGGISVSNSSVALTSQPEKDPGGGQRKSGRRFTTVGVRLDCDQGQLGFYLNGEPHGPVAFNNLTSSAKQQSTVGEVPRPSSEISGCESEDGQKSRLVKAVSFYPALSLSYYTRVRLITGLEVPSESEESSDSSEAEYDVSVDVTAQSDNNLTATLSGRSSTDVHTASSTEHGENERTPALARSSTIAVMNKVEHLKPSLPTTLPSNLSSVCCPQSPMPSRLITFGRN</sequence>
<feature type="region of interest" description="Disordered" evidence="9">
    <location>
        <begin position="551"/>
        <end position="597"/>
    </location>
</feature>
<dbReference type="InterPro" id="IPR013783">
    <property type="entry name" value="Ig-like_fold"/>
</dbReference>
<gene>
    <name evidence="13" type="ORF">CDAUBV1_LOCUS8411</name>
</gene>
<feature type="compositionally biased region" description="Polar residues" evidence="9">
    <location>
        <begin position="1056"/>
        <end position="1073"/>
    </location>
</feature>
<keyword evidence="4" id="KW-0862">Zinc</keyword>
<evidence type="ECO:0000259" key="12">
    <source>
        <dbReference type="PROSITE" id="PS50853"/>
    </source>
</evidence>
<dbReference type="EMBL" id="CAXLJL010000212">
    <property type="protein sequence ID" value="CAL5134632.1"/>
    <property type="molecule type" value="Genomic_DNA"/>
</dbReference>
<dbReference type="InterPro" id="IPR050617">
    <property type="entry name" value="E3_ligase_FN3/SPRY"/>
</dbReference>
<dbReference type="SUPFAM" id="SSF49899">
    <property type="entry name" value="Concanavalin A-like lectins/glucanases"/>
    <property type="match status" value="1"/>
</dbReference>
<accession>A0AAV2TGS9</accession>
<keyword evidence="2" id="KW-0479">Metal-binding</keyword>
<dbReference type="InterPro" id="IPR027370">
    <property type="entry name" value="Znf-RING_euk"/>
</dbReference>
<dbReference type="PANTHER" id="PTHR24099:SF15">
    <property type="entry name" value="E3 UBIQUITIN-PROTEIN LIGASE TRIM9"/>
    <property type="match status" value="1"/>
</dbReference>
<feature type="region of interest" description="Disordered" evidence="9">
    <location>
        <begin position="676"/>
        <end position="695"/>
    </location>
</feature>
<evidence type="ECO:0000313" key="13">
    <source>
        <dbReference type="EMBL" id="CAL5134632.1"/>
    </source>
</evidence>
<dbReference type="InterPro" id="IPR036116">
    <property type="entry name" value="FN3_sf"/>
</dbReference>
<evidence type="ECO:0008006" key="15">
    <source>
        <dbReference type="Google" id="ProtNLM"/>
    </source>
</evidence>
<feature type="compositionally biased region" description="Low complexity" evidence="9">
    <location>
        <begin position="566"/>
        <end position="579"/>
    </location>
</feature>
<reference evidence="13" key="1">
    <citation type="submission" date="2024-06" db="EMBL/GenBank/DDBJ databases">
        <authorList>
            <person name="Liu X."/>
            <person name="Lenzi L."/>
            <person name="Haldenby T S."/>
            <person name="Uol C."/>
        </authorList>
    </citation>
    <scope>NUCLEOTIDE SEQUENCE</scope>
</reference>
<dbReference type="InterPro" id="IPR017907">
    <property type="entry name" value="Znf_RING_CS"/>
</dbReference>
<dbReference type="PROSITE" id="PS50089">
    <property type="entry name" value="ZF_RING_2"/>
    <property type="match status" value="1"/>
</dbReference>
<dbReference type="SMART" id="SM00502">
    <property type="entry name" value="BBC"/>
    <property type="match status" value="1"/>
</dbReference>
<evidence type="ECO:0000259" key="11">
    <source>
        <dbReference type="PROSITE" id="PS50188"/>
    </source>
</evidence>
<proteinExistence type="predicted"/>
<dbReference type="InterPro" id="IPR003649">
    <property type="entry name" value="Bbox_C"/>
</dbReference>
<evidence type="ECO:0000256" key="6">
    <source>
        <dbReference type="ARBA" id="ARBA00023212"/>
    </source>
</evidence>
<dbReference type="SMART" id="SM00184">
    <property type="entry name" value="RING"/>
    <property type="match status" value="1"/>
</dbReference>
<evidence type="ECO:0000256" key="1">
    <source>
        <dbReference type="ARBA" id="ARBA00004245"/>
    </source>
</evidence>
<dbReference type="GO" id="GO:0005856">
    <property type="term" value="C:cytoskeleton"/>
    <property type="evidence" value="ECO:0007669"/>
    <property type="project" value="UniProtKB-SubCell"/>
</dbReference>
<dbReference type="Gene3D" id="2.60.40.10">
    <property type="entry name" value="Immunoglobulins"/>
    <property type="match status" value="1"/>
</dbReference>
<dbReference type="PANTHER" id="PTHR24099">
    <property type="entry name" value="E3 UBIQUITIN-PROTEIN LIGASE TRIM36-RELATED"/>
    <property type="match status" value="1"/>
</dbReference>
<feature type="region of interest" description="Disordered" evidence="9">
    <location>
        <begin position="973"/>
        <end position="994"/>
    </location>
</feature>
<comment type="caution">
    <text evidence="13">The sequence shown here is derived from an EMBL/GenBank/DDBJ whole genome shotgun (WGS) entry which is preliminary data.</text>
</comment>
<evidence type="ECO:0000256" key="9">
    <source>
        <dbReference type="SAM" id="MobiDB-lite"/>
    </source>
</evidence>
<keyword evidence="6" id="KW-0206">Cytoskeleton</keyword>
<feature type="compositionally biased region" description="Polar residues" evidence="9">
    <location>
        <begin position="909"/>
        <end position="920"/>
    </location>
</feature>
<feature type="domain" description="RING-type" evidence="10">
    <location>
        <begin position="12"/>
        <end position="57"/>
    </location>
</feature>
<evidence type="ECO:0000256" key="7">
    <source>
        <dbReference type="PROSITE-ProRule" id="PRU00175"/>
    </source>
</evidence>
<evidence type="ECO:0000256" key="2">
    <source>
        <dbReference type="ARBA" id="ARBA00022723"/>
    </source>
</evidence>
<dbReference type="CDD" id="cd19756">
    <property type="entry name" value="Bbox2"/>
    <property type="match status" value="1"/>
</dbReference>
<dbReference type="Gene3D" id="1.20.5.170">
    <property type="match status" value="1"/>
</dbReference>
<evidence type="ECO:0000256" key="8">
    <source>
        <dbReference type="SAM" id="Coils"/>
    </source>
</evidence>
<dbReference type="Pfam" id="PF00622">
    <property type="entry name" value="SPRY"/>
    <property type="match status" value="1"/>
</dbReference>
<dbReference type="SMART" id="SM00449">
    <property type="entry name" value="SPRY"/>
    <property type="match status" value="1"/>
</dbReference>
<keyword evidence="5 8" id="KW-0175">Coiled coil</keyword>
<dbReference type="CDD" id="cd00063">
    <property type="entry name" value="FN3"/>
    <property type="match status" value="1"/>
</dbReference>
<dbReference type="PROSITE" id="PS50853">
    <property type="entry name" value="FN3"/>
    <property type="match status" value="1"/>
</dbReference>
<feature type="region of interest" description="Disordered" evidence="9">
    <location>
        <begin position="905"/>
        <end position="935"/>
    </location>
</feature>
<dbReference type="Proteomes" id="UP001497525">
    <property type="component" value="Unassembled WGS sequence"/>
</dbReference>
<keyword evidence="6" id="KW-0963">Cytoplasm</keyword>
<dbReference type="GO" id="GO:0008270">
    <property type="term" value="F:zinc ion binding"/>
    <property type="evidence" value="ECO:0007669"/>
    <property type="project" value="UniProtKB-KW"/>
</dbReference>
<protein>
    <recommendedName>
        <fullName evidence="15">E3 ubiquitin-protein ligase TRIM9</fullName>
    </recommendedName>
</protein>
<keyword evidence="3 7" id="KW-0863">Zinc-finger</keyword>
<name>A0AAV2TGS9_CALDB</name>
<feature type="region of interest" description="Disordered" evidence="9">
    <location>
        <begin position="1056"/>
        <end position="1084"/>
    </location>
</feature>
<dbReference type="SUPFAM" id="SSF49265">
    <property type="entry name" value="Fibronectin type III"/>
    <property type="match status" value="1"/>
</dbReference>
<dbReference type="InterPro" id="IPR043136">
    <property type="entry name" value="B30.2/SPRY_sf"/>
</dbReference>
<dbReference type="Gene3D" id="3.30.160.60">
    <property type="entry name" value="Classic Zinc Finger"/>
    <property type="match status" value="1"/>
</dbReference>
<dbReference type="Pfam" id="PF13445">
    <property type="entry name" value="zf-RING_UBOX"/>
    <property type="match status" value="1"/>
</dbReference>
<dbReference type="PROSITE" id="PS00518">
    <property type="entry name" value="ZF_RING_1"/>
    <property type="match status" value="1"/>
</dbReference>
<feature type="coiled-coil region" evidence="8">
    <location>
        <begin position="398"/>
        <end position="425"/>
    </location>
</feature>
<dbReference type="Gene3D" id="2.60.120.920">
    <property type="match status" value="1"/>
</dbReference>